<keyword evidence="5 9" id="KW-0812">Transmembrane</keyword>
<feature type="transmembrane region" description="Helical" evidence="9">
    <location>
        <begin position="120"/>
        <end position="139"/>
    </location>
</feature>
<keyword evidence="4" id="KW-0997">Cell inner membrane</keyword>
<comment type="similarity">
    <text evidence="8">Belongs to the TsuA/YedE (TC 9.B.102) family.</text>
</comment>
<evidence type="ECO:0000256" key="6">
    <source>
        <dbReference type="ARBA" id="ARBA00022989"/>
    </source>
</evidence>
<dbReference type="InterPro" id="IPR007272">
    <property type="entry name" value="Sulf_transp_TsuA/YedE"/>
</dbReference>
<proteinExistence type="inferred from homology"/>
<evidence type="ECO:0000313" key="11">
    <source>
        <dbReference type="Proteomes" id="UP000319828"/>
    </source>
</evidence>
<keyword evidence="3" id="KW-1003">Cell membrane</keyword>
<evidence type="ECO:0000256" key="4">
    <source>
        <dbReference type="ARBA" id="ARBA00022519"/>
    </source>
</evidence>
<dbReference type="GO" id="GO:0005886">
    <property type="term" value="C:plasma membrane"/>
    <property type="evidence" value="ECO:0007669"/>
    <property type="project" value="UniProtKB-SubCell"/>
</dbReference>
<dbReference type="RefSeq" id="WP_144388028.1">
    <property type="nucleotide sequence ID" value="NZ_CANNCB010000008.1"/>
</dbReference>
<keyword evidence="2" id="KW-0813">Transport</keyword>
<dbReference type="OrthoDB" id="9814020at2"/>
<dbReference type="AlphaFoldDB" id="A0A557P8P1"/>
<evidence type="ECO:0000256" key="2">
    <source>
        <dbReference type="ARBA" id="ARBA00022448"/>
    </source>
</evidence>
<feature type="transmembrane region" description="Helical" evidence="9">
    <location>
        <begin position="47"/>
        <end position="67"/>
    </location>
</feature>
<accession>A0A557P8P1</accession>
<evidence type="ECO:0000256" key="8">
    <source>
        <dbReference type="ARBA" id="ARBA00035655"/>
    </source>
</evidence>
<gene>
    <name evidence="10" type="ORF">FOF44_08115</name>
</gene>
<evidence type="ECO:0000256" key="9">
    <source>
        <dbReference type="SAM" id="Phobius"/>
    </source>
</evidence>
<sequence length="140" mass="14593">MTIPWSALFGGMLLGVSATILMLFKGKVAGISGIVSGAMTPSSVDKGWRIQFIIGLIAGGLLTNWLIQPDLAGIPTHYSSSIVTMLLAGLLVGLGTKLGNGCTSGHGICGMGRFSIRSTIATLTFMLVATITVYIRLHIL</sequence>
<evidence type="ECO:0000256" key="1">
    <source>
        <dbReference type="ARBA" id="ARBA00004429"/>
    </source>
</evidence>
<dbReference type="PANTHER" id="PTHR30574">
    <property type="entry name" value="INNER MEMBRANE PROTEIN YEDE"/>
    <property type="match status" value="1"/>
</dbReference>
<dbReference type="PANTHER" id="PTHR30574:SF1">
    <property type="entry name" value="SULPHUR TRANSPORT DOMAIN-CONTAINING PROTEIN"/>
    <property type="match status" value="1"/>
</dbReference>
<comment type="subcellular location">
    <subcellularLocation>
        <location evidence="1">Cell inner membrane</location>
        <topology evidence="1">Multi-pass membrane protein</topology>
    </subcellularLocation>
</comment>
<name>A0A557P8P1_9VIBR</name>
<dbReference type="Pfam" id="PF04143">
    <property type="entry name" value="Sulf_transp"/>
    <property type="match status" value="1"/>
</dbReference>
<evidence type="ECO:0000256" key="7">
    <source>
        <dbReference type="ARBA" id="ARBA00023136"/>
    </source>
</evidence>
<feature type="transmembrane region" description="Helical" evidence="9">
    <location>
        <begin position="6"/>
        <end position="26"/>
    </location>
</feature>
<keyword evidence="6 9" id="KW-1133">Transmembrane helix</keyword>
<evidence type="ECO:0000256" key="3">
    <source>
        <dbReference type="ARBA" id="ARBA00022475"/>
    </source>
</evidence>
<organism evidence="10 11">
    <name type="scientific">Vibrio algivorus</name>
    <dbReference type="NCBI Taxonomy" id="1667024"/>
    <lineage>
        <taxon>Bacteria</taxon>
        <taxon>Pseudomonadati</taxon>
        <taxon>Pseudomonadota</taxon>
        <taxon>Gammaproteobacteria</taxon>
        <taxon>Vibrionales</taxon>
        <taxon>Vibrionaceae</taxon>
        <taxon>Vibrio</taxon>
    </lineage>
</organism>
<keyword evidence="7 9" id="KW-0472">Membrane</keyword>
<dbReference type="Proteomes" id="UP000319828">
    <property type="component" value="Unassembled WGS sequence"/>
</dbReference>
<reference evidence="10 11" key="1">
    <citation type="submission" date="2019-07" db="EMBL/GenBank/DDBJ databases">
        <title>The draft genome sequence of Vibrio algivorus M1486.</title>
        <authorList>
            <person name="Meng X."/>
        </authorList>
    </citation>
    <scope>NUCLEOTIDE SEQUENCE [LARGE SCALE GENOMIC DNA]</scope>
    <source>
        <strain evidence="10 11">M1486</strain>
    </source>
</reference>
<comment type="caution">
    <text evidence="10">The sequence shown here is derived from an EMBL/GenBank/DDBJ whole genome shotgun (WGS) entry which is preliminary data.</text>
</comment>
<evidence type="ECO:0000256" key="5">
    <source>
        <dbReference type="ARBA" id="ARBA00022692"/>
    </source>
</evidence>
<dbReference type="EMBL" id="VMKJ01000012">
    <property type="protein sequence ID" value="TVO37031.1"/>
    <property type="molecule type" value="Genomic_DNA"/>
</dbReference>
<protein>
    <submittedName>
        <fullName evidence="10">YeeE/YedE family protein</fullName>
    </submittedName>
</protein>
<feature type="transmembrane region" description="Helical" evidence="9">
    <location>
        <begin position="79"/>
        <end position="99"/>
    </location>
</feature>
<evidence type="ECO:0000313" key="10">
    <source>
        <dbReference type="EMBL" id="TVO37031.1"/>
    </source>
</evidence>